<protein>
    <submittedName>
        <fullName evidence="2">Uncharacterized protein</fullName>
    </submittedName>
</protein>
<feature type="compositionally biased region" description="Basic residues" evidence="1">
    <location>
        <begin position="364"/>
        <end position="384"/>
    </location>
</feature>
<reference evidence="2" key="1">
    <citation type="journal article" date="2012" name="Proc. Natl. Acad. Sci. U.S.A.">
        <title>Antigenic diversity is generated by distinct evolutionary mechanisms in African trypanosome species.</title>
        <authorList>
            <person name="Jackson A.P."/>
            <person name="Berry A."/>
            <person name="Aslett M."/>
            <person name="Allison H.C."/>
            <person name="Burton P."/>
            <person name="Vavrova-Anderson J."/>
            <person name="Brown R."/>
            <person name="Browne H."/>
            <person name="Corton N."/>
            <person name="Hauser H."/>
            <person name="Gamble J."/>
            <person name="Gilderthorp R."/>
            <person name="Marcello L."/>
            <person name="McQuillan J."/>
            <person name="Otto T.D."/>
            <person name="Quail M.A."/>
            <person name="Sanders M.J."/>
            <person name="van Tonder A."/>
            <person name="Ginger M.L."/>
            <person name="Field M.C."/>
            <person name="Barry J.D."/>
            <person name="Hertz-Fowler C."/>
            <person name="Berriman M."/>
        </authorList>
    </citation>
    <scope>NUCLEOTIDE SEQUENCE</scope>
    <source>
        <strain evidence="2">Y486</strain>
    </source>
</reference>
<dbReference type="OMA" id="FQFTRTL"/>
<proteinExistence type="predicted"/>
<feature type="region of interest" description="Disordered" evidence="1">
    <location>
        <begin position="317"/>
        <end position="393"/>
    </location>
</feature>
<sequence>MVVTAPCAAPEDERDTETHFKGSENLCSNSSLPMLFTISACEERQRIHYTREELLALRESLEYETLPNPVHPDCPMLKDCEVPQETTVMKRQKVLKRKWESGESLCRDSVACSGVGNGFTSARHVGAAISTLQREGFGTKVFSNASAGNMLGENIVSGHTGRVILPPRLCVPVVTIAAPPKRRVSRTDAPEVETQVNVETEREMITRFRQLQQRRQEAPPGRSSVTGKLSENGLEACSDNRQVPPLHEASVSSSFVYRPNRRTVGTSLRATPMAETAVPIANVSLFKSDAGSRYFQFTRTLGLWEYLSTFSTFGPMTQEPHMGPSETNRLASGDQSSVGPEESGTLGADDNPCIPTEHSVPLTKRAHRRRTNRTHAEKRLHRITRANCLPLSE</sequence>
<dbReference type="EMBL" id="HE573027">
    <property type="protein sequence ID" value="CCC53910.1"/>
    <property type="molecule type" value="Genomic_DNA"/>
</dbReference>
<accession>G0U8I4</accession>
<dbReference type="AlphaFoldDB" id="G0U8I4"/>
<name>G0U8I4_TRYVY</name>
<gene>
    <name evidence="2" type="ORF">TVY486_1113940</name>
</gene>
<evidence type="ECO:0000256" key="1">
    <source>
        <dbReference type="SAM" id="MobiDB-lite"/>
    </source>
</evidence>
<dbReference type="VEuPathDB" id="TriTrypDB:TvY486_1113940"/>
<feature type="compositionally biased region" description="Polar residues" evidence="1">
    <location>
        <begin position="325"/>
        <end position="338"/>
    </location>
</feature>
<organism evidence="2">
    <name type="scientific">Trypanosoma vivax (strain Y486)</name>
    <dbReference type="NCBI Taxonomy" id="1055687"/>
    <lineage>
        <taxon>Eukaryota</taxon>
        <taxon>Discoba</taxon>
        <taxon>Euglenozoa</taxon>
        <taxon>Kinetoplastea</taxon>
        <taxon>Metakinetoplastina</taxon>
        <taxon>Trypanosomatida</taxon>
        <taxon>Trypanosomatidae</taxon>
        <taxon>Trypanosoma</taxon>
        <taxon>Duttonella</taxon>
    </lineage>
</organism>
<evidence type="ECO:0000313" key="2">
    <source>
        <dbReference type="EMBL" id="CCC53910.1"/>
    </source>
</evidence>